<dbReference type="InterPro" id="IPR012902">
    <property type="entry name" value="N_methyl_site"/>
</dbReference>
<evidence type="ECO:0000313" key="3">
    <source>
        <dbReference type="Proteomes" id="UP001595476"/>
    </source>
</evidence>
<dbReference type="Proteomes" id="UP001595476">
    <property type="component" value="Unassembled WGS sequence"/>
</dbReference>
<keyword evidence="1" id="KW-1133">Transmembrane helix</keyword>
<name>A0ABV7HEP0_9GAMM</name>
<dbReference type="EMBL" id="JBHRSZ010000006">
    <property type="protein sequence ID" value="MFC3152354.1"/>
    <property type="molecule type" value="Genomic_DNA"/>
</dbReference>
<gene>
    <name evidence="2" type="ORF">ACFOEK_15070</name>
</gene>
<organism evidence="2 3">
    <name type="scientific">Litoribrevibacter euphylliae</name>
    <dbReference type="NCBI Taxonomy" id="1834034"/>
    <lineage>
        <taxon>Bacteria</taxon>
        <taxon>Pseudomonadati</taxon>
        <taxon>Pseudomonadota</taxon>
        <taxon>Gammaproteobacteria</taxon>
        <taxon>Oceanospirillales</taxon>
        <taxon>Oceanospirillaceae</taxon>
        <taxon>Litoribrevibacter</taxon>
    </lineage>
</organism>
<dbReference type="InterPro" id="IPR045584">
    <property type="entry name" value="Pilin-like"/>
</dbReference>
<keyword evidence="1" id="KW-0472">Membrane</keyword>
<feature type="transmembrane region" description="Helical" evidence="1">
    <location>
        <begin position="12"/>
        <end position="34"/>
    </location>
</feature>
<sequence length="305" mass="33028">MMRFKPANGFTLIELVIVITIAGIVAVLAATMIGNQMTAFVDLSRRAVLVDQAETAVRQISRDVRHALPNSLRVTGGVGADQYLEFIPIKDAGRYRLLAGDGAVNDDDKVLDFSTQDTDFQVLGRLPVIGADDRLVIYNIGQVDAFDNPVNGANVYADPADNPASSAVPVLGSHVISGAGNALSYTGTDSNVMTLNTGHQFAFQSPQKRFYLVDQAMSYICDVSQETIWRYQDYDFEAAQANDLSNPPLSGASVKSQLVENVTECDFTYEPGNAQRSGLLTITLTVADDGERVRLVHQIHVDNAP</sequence>
<evidence type="ECO:0000313" key="2">
    <source>
        <dbReference type="EMBL" id="MFC3152354.1"/>
    </source>
</evidence>
<dbReference type="Pfam" id="PF07963">
    <property type="entry name" value="N_methyl"/>
    <property type="match status" value="1"/>
</dbReference>
<keyword evidence="3" id="KW-1185">Reference proteome</keyword>
<comment type="caution">
    <text evidence="2">The sequence shown here is derived from an EMBL/GenBank/DDBJ whole genome shotgun (WGS) entry which is preliminary data.</text>
</comment>
<dbReference type="Gene3D" id="3.30.700.10">
    <property type="entry name" value="Glycoprotein, Type 4 Pilin"/>
    <property type="match status" value="1"/>
</dbReference>
<protein>
    <submittedName>
        <fullName evidence="2">Type II secretion system protein J</fullName>
    </submittedName>
</protein>
<dbReference type="SUPFAM" id="SSF54523">
    <property type="entry name" value="Pili subunits"/>
    <property type="match status" value="1"/>
</dbReference>
<dbReference type="NCBIfam" id="TIGR02532">
    <property type="entry name" value="IV_pilin_GFxxxE"/>
    <property type="match status" value="1"/>
</dbReference>
<evidence type="ECO:0000256" key="1">
    <source>
        <dbReference type="SAM" id="Phobius"/>
    </source>
</evidence>
<proteinExistence type="predicted"/>
<accession>A0ABV7HEP0</accession>
<dbReference type="RefSeq" id="WP_386722281.1">
    <property type="nucleotide sequence ID" value="NZ_JBHRSZ010000006.1"/>
</dbReference>
<keyword evidence="1" id="KW-0812">Transmembrane</keyword>
<reference evidence="3" key="1">
    <citation type="journal article" date="2019" name="Int. J. Syst. Evol. Microbiol.">
        <title>The Global Catalogue of Microorganisms (GCM) 10K type strain sequencing project: providing services to taxonomists for standard genome sequencing and annotation.</title>
        <authorList>
            <consortium name="The Broad Institute Genomics Platform"/>
            <consortium name="The Broad Institute Genome Sequencing Center for Infectious Disease"/>
            <person name="Wu L."/>
            <person name="Ma J."/>
        </authorList>
    </citation>
    <scope>NUCLEOTIDE SEQUENCE [LARGE SCALE GENOMIC DNA]</scope>
    <source>
        <strain evidence="3">KCTC 52438</strain>
    </source>
</reference>